<accession>A0ACC0ANM8</accession>
<protein>
    <submittedName>
        <fullName evidence="1">Uncharacterized protein</fullName>
    </submittedName>
</protein>
<keyword evidence="2" id="KW-1185">Reference proteome</keyword>
<reference evidence="2" key="1">
    <citation type="journal article" date="2023" name="Nat. Plants">
        <title>Single-cell RNA sequencing provides a high-resolution roadmap for understanding the multicellular compartmentation of specialized metabolism.</title>
        <authorList>
            <person name="Sun S."/>
            <person name="Shen X."/>
            <person name="Li Y."/>
            <person name="Li Y."/>
            <person name="Wang S."/>
            <person name="Li R."/>
            <person name="Zhang H."/>
            <person name="Shen G."/>
            <person name="Guo B."/>
            <person name="Wei J."/>
            <person name="Xu J."/>
            <person name="St-Pierre B."/>
            <person name="Chen S."/>
            <person name="Sun C."/>
        </authorList>
    </citation>
    <scope>NUCLEOTIDE SEQUENCE [LARGE SCALE GENOMIC DNA]</scope>
</reference>
<sequence length="383" mass="43113">MENFRHVKRIRKKSLEGGKWELSVILCLAGENDSELDRIPNEVIEVIQQYQLSTFVGKVCKYAASTKEEWEEQCKFWPTSFHPPTYNIAGITGFTEEDTLSVLRFMKYAVDLAASSTDVVVNAAVIVDPSTKEVISTACDQVLPCTIPKCNSSRQANCFKPPEPTKFGDLPCMKKHQKKISIHSTSDSTWLCDFVSCLHPWRWAEQRPDIGSGSWHPLQHAAMVAIQSSAARDRLLFPGDGHSGNEFIQEDHTLPHKTVSPSKRQKTHLSSVKDERENSSEMNCCHTDTVRPYLCTGYDIYLVWEPCTMCAMALVHQRVKRIFYALPNPNAGALGSVQRLQGEKSLNHHYAVFRVFLPRDILIRGDPSVADTSENQQTITSGI</sequence>
<dbReference type="EMBL" id="CM044705">
    <property type="protein sequence ID" value="KAI5661548.1"/>
    <property type="molecule type" value="Genomic_DNA"/>
</dbReference>
<organism evidence="1 2">
    <name type="scientific">Catharanthus roseus</name>
    <name type="common">Madagascar periwinkle</name>
    <name type="synonym">Vinca rosea</name>
    <dbReference type="NCBI Taxonomy" id="4058"/>
    <lineage>
        <taxon>Eukaryota</taxon>
        <taxon>Viridiplantae</taxon>
        <taxon>Streptophyta</taxon>
        <taxon>Embryophyta</taxon>
        <taxon>Tracheophyta</taxon>
        <taxon>Spermatophyta</taxon>
        <taxon>Magnoliopsida</taxon>
        <taxon>eudicotyledons</taxon>
        <taxon>Gunneridae</taxon>
        <taxon>Pentapetalae</taxon>
        <taxon>asterids</taxon>
        <taxon>lamiids</taxon>
        <taxon>Gentianales</taxon>
        <taxon>Apocynaceae</taxon>
        <taxon>Rauvolfioideae</taxon>
        <taxon>Vinceae</taxon>
        <taxon>Catharanthinae</taxon>
        <taxon>Catharanthus</taxon>
    </lineage>
</organism>
<gene>
    <name evidence="1" type="ORF">M9H77_20871</name>
</gene>
<dbReference type="Proteomes" id="UP001060085">
    <property type="component" value="Linkage Group LG05"/>
</dbReference>
<evidence type="ECO:0000313" key="1">
    <source>
        <dbReference type="EMBL" id="KAI5661548.1"/>
    </source>
</evidence>
<proteinExistence type="predicted"/>
<comment type="caution">
    <text evidence="1">The sequence shown here is derived from an EMBL/GenBank/DDBJ whole genome shotgun (WGS) entry which is preliminary data.</text>
</comment>
<name>A0ACC0ANM8_CATRO</name>
<evidence type="ECO:0000313" key="2">
    <source>
        <dbReference type="Proteomes" id="UP001060085"/>
    </source>
</evidence>